<gene>
    <name evidence="7" type="ORF">EA472_03525</name>
</gene>
<evidence type="ECO:0000313" key="7">
    <source>
        <dbReference type="EMBL" id="RQH02385.1"/>
    </source>
</evidence>
<dbReference type="InterPro" id="IPR002293">
    <property type="entry name" value="AA/rel_permease1"/>
</dbReference>
<feature type="transmembrane region" description="Helical" evidence="6">
    <location>
        <begin position="420"/>
        <end position="436"/>
    </location>
</feature>
<dbReference type="GO" id="GO:0005886">
    <property type="term" value="C:plasma membrane"/>
    <property type="evidence" value="ECO:0007669"/>
    <property type="project" value="UniProtKB-SubCell"/>
</dbReference>
<dbReference type="InterPro" id="IPR050367">
    <property type="entry name" value="APC_superfamily"/>
</dbReference>
<dbReference type="PIRSF" id="PIRSF006060">
    <property type="entry name" value="AA_transporter"/>
    <property type="match status" value="1"/>
</dbReference>
<feature type="transmembrane region" description="Helical" evidence="6">
    <location>
        <begin position="349"/>
        <end position="372"/>
    </location>
</feature>
<sequence length="451" mass="48230">MSGENTAKLATIGLAGAVAWIIGLNLSSSLWVIPAVAVNITGTSAVTSMLIVVIPVILILPAYFVLVRSEPTNLGHFKYPARYLSDNKHLNQFLTTAGTFSFFATVSMFALPLGAITAGDFLNTVYSPISPILYAAAVIVLAYATNALGVRIVGIVEIFFISLLFVAVLLLAAGGLQHMEPANFDPFFAGETVTYIATWPLVFTLAGGALFAIDLGSDIRDGARNVPIVLALGILGVMTLSAVVTLIVAGTVPHDELAGETVAYVASQILSGPAFVFTAIFGALFASFSTLVAAMTLTGRYLAEPSQFNVYPESLATENRFGEPMYALTISFVIAIVFLFLGLPFQMLIAGFTFSFLFLYSLVTISGIRYVKRYADQVERNDASGSFFTSPKAVTWGGFIALPIYAVFFVFLALENPVAFGAWFATLLIGGVYYLVRSRVTEEMPTGIDFA</sequence>
<dbReference type="GO" id="GO:0022857">
    <property type="term" value="F:transmembrane transporter activity"/>
    <property type="evidence" value="ECO:0007669"/>
    <property type="project" value="InterPro"/>
</dbReference>
<feature type="transmembrane region" description="Helical" evidence="6">
    <location>
        <begin position="228"/>
        <end position="252"/>
    </location>
</feature>
<comment type="subcellular location">
    <subcellularLocation>
        <location evidence="1">Cell membrane</location>
        <topology evidence="1">Multi-pass membrane protein</topology>
    </subcellularLocation>
</comment>
<evidence type="ECO:0000313" key="8">
    <source>
        <dbReference type="Proteomes" id="UP000281431"/>
    </source>
</evidence>
<keyword evidence="8" id="KW-1185">Reference proteome</keyword>
<feature type="transmembrane region" description="Helical" evidence="6">
    <location>
        <begin position="152"/>
        <end position="176"/>
    </location>
</feature>
<accession>A0A3N6MLM5</accession>
<dbReference type="Proteomes" id="UP000281431">
    <property type="component" value="Unassembled WGS sequence"/>
</dbReference>
<dbReference type="PANTHER" id="PTHR42770:SF7">
    <property type="entry name" value="MEMBRANE PROTEIN"/>
    <property type="match status" value="1"/>
</dbReference>
<feature type="transmembrane region" description="Helical" evidence="6">
    <location>
        <begin position="196"/>
        <end position="216"/>
    </location>
</feature>
<keyword evidence="4 6" id="KW-1133">Transmembrane helix</keyword>
<proteinExistence type="predicted"/>
<feature type="transmembrane region" description="Helical" evidence="6">
    <location>
        <begin position="272"/>
        <end position="303"/>
    </location>
</feature>
<evidence type="ECO:0000256" key="3">
    <source>
        <dbReference type="ARBA" id="ARBA00022692"/>
    </source>
</evidence>
<dbReference type="PANTHER" id="PTHR42770">
    <property type="entry name" value="AMINO ACID TRANSPORTER-RELATED"/>
    <property type="match status" value="1"/>
</dbReference>
<feature type="transmembrane region" description="Helical" evidence="6">
    <location>
        <begin position="45"/>
        <end position="69"/>
    </location>
</feature>
<keyword evidence="3 6" id="KW-0812">Transmembrane</keyword>
<dbReference type="EMBL" id="REFZ01000002">
    <property type="protein sequence ID" value="RQH02385.1"/>
    <property type="molecule type" value="Genomic_DNA"/>
</dbReference>
<protein>
    <submittedName>
        <fullName evidence="7">APC family permease</fullName>
    </submittedName>
</protein>
<dbReference type="OrthoDB" id="200332at2157"/>
<dbReference type="Gene3D" id="1.20.1740.10">
    <property type="entry name" value="Amino acid/polyamine transporter I"/>
    <property type="match status" value="1"/>
</dbReference>
<evidence type="ECO:0000256" key="5">
    <source>
        <dbReference type="ARBA" id="ARBA00023136"/>
    </source>
</evidence>
<keyword evidence="5 6" id="KW-0472">Membrane</keyword>
<evidence type="ECO:0000256" key="4">
    <source>
        <dbReference type="ARBA" id="ARBA00022989"/>
    </source>
</evidence>
<feature type="transmembrane region" description="Helical" evidence="6">
    <location>
        <begin position="90"/>
        <end position="113"/>
    </location>
</feature>
<evidence type="ECO:0000256" key="2">
    <source>
        <dbReference type="ARBA" id="ARBA00022475"/>
    </source>
</evidence>
<feature type="transmembrane region" description="Helical" evidence="6">
    <location>
        <begin position="393"/>
        <end position="414"/>
    </location>
</feature>
<evidence type="ECO:0000256" key="6">
    <source>
        <dbReference type="SAM" id="Phobius"/>
    </source>
</evidence>
<evidence type="ECO:0000256" key="1">
    <source>
        <dbReference type="ARBA" id="ARBA00004651"/>
    </source>
</evidence>
<feature type="transmembrane region" description="Helical" evidence="6">
    <location>
        <begin position="324"/>
        <end position="343"/>
    </location>
</feature>
<reference evidence="7 8" key="1">
    <citation type="submission" date="2018-10" db="EMBL/GenBank/DDBJ databases">
        <title>Natrarchaeobius chitinivorans gen. nov., sp. nov., and Natrarchaeobius haloalkaliphilus sp. nov., alkaliphilic, chitin-utilizing haloarchaea from hypersaline alkaline lakes.</title>
        <authorList>
            <person name="Sorokin D.Y."/>
            <person name="Elcheninov A.G."/>
            <person name="Kostrikina N.A."/>
            <person name="Bale N.J."/>
            <person name="Sinninghe Damste J.S."/>
            <person name="Khijniak T.V."/>
            <person name="Kublanov I.V."/>
            <person name="Toshchakov S.V."/>
        </authorList>
    </citation>
    <scope>NUCLEOTIDE SEQUENCE [LARGE SCALE GENOMIC DNA]</scope>
    <source>
        <strain evidence="7 8">AArcht7</strain>
    </source>
</reference>
<dbReference type="AlphaFoldDB" id="A0A3N6MLM5"/>
<comment type="caution">
    <text evidence="7">The sequence shown here is derived from an EMBL/GenBank/DDBJ whole genome shotgun (WGS) entry which is preliminary data.</text>
</comment>
<name>A0A3N6MLM5_NATCH</name>
<dbReference type="Pfam" id="PF13520">
    <property type="entry name" value="AA_permease_2"/>
    <property type="match status" value="1"/>
</dbReference>
<feature type="transmembrane region" description="Helical" evidence="6">
    <location>
        <begin position="12"/>
        <end position="33"/>
    </location>
</feature>
<feature type="transmembrane region" description="Helical" evidence="6">
    <location>
        <begin position="125"/>
        <end position="145"/>
    </location>
</feature>
<organism evidence="7 8">
    <name type="scientific">Natrarchaeobius chitinivorans</name>
    <dbReference type="NCBI Taxonomy" id="1679083"/>
    <lineage>
        <taxon>Archaea</taxon>
        <taxon>Methanobacteriati</taxon>
        <taxon>Methanobacteriota</taxon>
        <taxon>Stenosarchaea group</taxon>
        <taxon>Halobacteria</taxon>
        <taxon>Halobacteriales</taxon>
        <taxon>Natrialbaceae</taxon>
        <taxon>Natrarchaeobius</taxon>
    </lineage>
</organism>
<keyword evidence="2" id="KW-1003">Cell membrane</keyword>